<dbReference type="NCBIfam" id="TIGR01175">
    <property type="entry name" value="pilM"/>
    <property type="match status" value="1"/>
</dbReference>
<dbReference type="InterPro" id="IPR043129">
    <property type="entry name" value="ATPase_NBD"/>
</dbReference>
<dbReference type="CDD" id="cd24049">
    <property type="entry name" value="ASKHA_NBD_PilM"/>
    <property type="match status" value="1"/>
</dbReference>
<protein>
    <recommendedName>
        <fullName evidence="3">SHS2 domain-containing protein</fullName>
    </recommendedName>
</protein>
<gene>
    <name evidence="1" type="ORF">A3G00_01180</name>
</gene>
<evidence type="ECO:0008006" key="3">
    <source>
        <dbReference type="Google" id="ProtNLM"/>
    </source>
</evidence>
<dbReference type="SUPFAM" id="SSF53067">
    <property type="entry name" value="Actin-like ATPase domain"/>
    <property type="match status" value="1"/>
</dbReference>
<dbReference type="PIRSF" id="PIRSF019169">
    <property type="entry name" value="PilM"/>
    <property type="match status" value="1"/>
</dbReference>
<dbReference type="Gene3D" id="3.30.420.40">
    <property type="match status" value="2"/>
</dbReference>
<dbReference type="Pfam" id="PF11104">
    <property type="entry name" value="PilM_2"/>
    <property type="match status" value="1"/>
</dbReference>
<dbReference type="Gene3D" id="3.30.1490.300">
    <property type="match status" value="1"/>
</dbReference>
<dbReference type="InterPro" id="IPR005883">
    <property type="entry name" value="PilM"/>
</dbReference>
<dbReference type="InterPro" id="IPR050696">
    <property type="entry name" value="FtsA/MreB"/>
</dbReference>
<dbReference type="PANTHER" id="PTHR32432:SF3">
    <property type="entry name" value="ETHANOLAMINE UTILIZATION PROTEIN EUTJ"/>
    <property type="match status" value="1"/>
</dbReference>
<evidence type="ECO:0000313" key="1">
    <source>
        <dbReference type="EMBL" id="OGH75498.1"/>
    </source>
</evidence>
<evidence type="ECO:0000313" key="2">
    <source>
        <dbReference type="Proteomes" id="UP000178347"/>
    </source>
</evidence>
<accession>A0A1F6MVE5</accession>
<organism evidence="1 2">
    <name type="scientific">Candidatus Magasanikbacteria bacterium RIFCSPLOWO2_12_FULL_43_12</name>
    <dbReference type="NCBI Taxonomy" id="1798692"/>
    <lineage>
        <taxon>Bacteria</taxon>
        <taxon>Candidatus Magasanikiibacteriota</taxon>
    </lineage>
</organism>
<sequence length="367" mass="40993">MFTNPFPNAFGLDIGDLSVKLIQLRNRSLLYRAPHYEIMNIREISLPPGLIVNGELQQPEEVRKRMAKMLRGLNAKQKPIRSPWVVAALPETQSFIKMIQIKKFLDELIDSDILTSAKKHIPFDEDNYYLQWQIIPNGSGPNATNVLIGAVPKLIADGYTYLLESLGLGVIALEIEALSIARSMVTAKKEYIDEARVILDIGASRSCLIVHDHDIIQFSTSLPFSGEIVTTAIAQALHISNEEAEAIKLKQGLDFKQNRRNSWTALIKLTDDFVDSIKNAIDFYYSHFTEANRITRIVMCGGGANLKRLDRIISAKLKITARPGNPWKNLSAKKDIGLSPEKAISYATAIGLGLRAADNPFFTKYII</sequence>
<dbReference type="Proteomes" id="UP000178347">
    <property type="component" value="Unassembled WGS sequence"/>
</dbReference>
<comment type="caution">
    <text evidence="1">The sequence shown here is derived from an EMBL/GenBank/DDBJ whole genome shotgun (WGS) entry which is preliminary data.</text>
</comment>
<name>A0A1F6MVE5_9BACT</name>
<dbReference type="EMBL" id="MFQN01000009">
    <property type="protein sequence ID" value="OGH75498.1"/>
    <property type="molecule type" value="Genomic_DNA"/>
</dbReference>
<proteinExistence type="predicted"/>
<dbReference type="PANTHER" id="PTHR32432">
    <property type="entry name" value="CELL DIVISION PROTEIN FTSA-RELATED"/>
    <property type="match status" value="1"/>
</dbReference>
<dbReference type="AlphaFoldDB" id="A0A1F6MVE5"/>
<reference evidence="1 2" key="1">
    <citation type="journal article" date="2016" name="Nat. Commun.">
        <title>Thousands of microbial genomes shed light on interconnected biogeochemical processes in an aquifer system.</title>
        <authorList>
            <person name="Anantharaman K."/>
            <person name="Brown C.T."/>
            <person name="Hug L.A."/>
            <person name="Sharon I."/>
            <person name="Castelle C.J."/>
            <person name="Probst A.J."/>
            <person name="Thomas B.C."/>
            <person name="Singh A."/>
            <person name="Wilkins M.J."/>
            <person name="Karaoz U."/>
            <person name="Brodie E.L."/>
            <person name="Williams K.H."/>
            <person name="Hubbard S.S."/>
            <person name="Banfield J.F."/>
        </authorList>
    </citation>
    <scope>NUCLEOTIDE SEQUENCE [LARGE SCALE GENOMIC DNA]</scope>
</reference>
<dbReference type="STRING" id="1798692.A3G00_01180"/>